<evidence type="ECO:0000313" key="1">
    <source>
        <dbReference type="EMBL" id="SCY94079.1"/>
    </source>
</evidence>
<organism evidence="1 2">
    <name type="scientific">Paracoccus tibetensis</name>
    <dbReference type="NCBI Taxonomy" id="336292"/>
    <lineage>
        <taxon>Bacteria</taxon>
        <taxon>Pseudomonadati</taxon>
        <taxon>Pseudomonadota</taxon>
        <taxon>Alphaproteobacteria</taxon>
        <taxon>Rhodobacterales</taxon>
        <taxon>Paracoccaceae</taxon>
        <taxon>Paracoccus</taxon>
    </lineage>
</organism>
<name>A0A1G5K2H5_9RHOB</name>
<dbReference type="Proteomes" id="UP000199502">
    <property type="component" value="Unassembled WGS sequence"/>
</dbReference>
<gene>
    <name evidence="1" type="ORF">SAMN05660710_03597</name>
</gene>
<reference evidence="1 2" key="1">
    <citation type="submission" date="2016-10" db="EMBL/GenBank/DDBJ databases">
        <authorList>
            <person name="de Groot N.N."/>
        </authorList>
    </citation>
    <scope>NUCLEOTIDE SEQUENCE [LARGE SCALE GENOMIC DNA]</scope>
    <source>
        <strain evidence="1 2">CGMCC 1.8925</strain>
    </source>
</reference>
<proteinExistence type="predicted"/>
<evidence type="ECO:0000313" key="2">
    <source>
        <dbReference type="Proteomes" id="UP000199502"/>
    </source>
</evidence>
<dbReference type="EMBL" id="FMVT01000019">
    <property type="protein sequence ID" value="SCY94079.1"/>
    <property type="molecule type" value="Genomic_DNA"/>
</dbReference>
<dbReference type="Gene3D" id="3.90.70.10">
    <property type="entry name" value="Cysteine proteinases"/>
    <property type="match status" value="1"/>
</dbReference>
<sequence>MPTYRRLHAAGEARSLNVSADLRDLRDRPYVPSLQPLRLVVIPDAADLNIRDQHDDPACTGFALAAVIDQQCRQMFGLPPRCVSARMLYEMARLHDDLPDDLAPGSTLRGALKGFFHNGVYSLDPDLHAMEYPAPGQPPWNLTADMARRAREITLGAYYRLNHEISDYHAALGEAGALIVSARIHDGWATPGAEIPLSGRILGRHAFAIVGYDQKGFIIQNSWGTSWGGYIDAETRKLPGLARWRYEDWFENVEDAWVLRLAVSAPDAFNIRFARNHAAARDPAAASDTRPRRQNVIGYYLHLDDGNLVSSGRYGQTWNTVTETARILATGRNEPSKPPCEHFVVIAHGALTDADGVARRITAWRKTFQAFGIYPVHVMWETGFNSDVVDVLRELLLKTRARVGSDAAHTDGQLEAMARPLGRRLWRDLKTSAALAFDPATEGGSALRLLMDSAAAPPHPMNIHFVGTSAGSLLLEGVLKAAEDGGHKLASAALMAPACSLAHYDKAIRPRLGTTLAQLRQYILTEARERTDRLDIYGRSLLYLVSAALEATPATPLLGLARDLDAQDEGAMAAWPAAHEVIRAGLASARCDSRSHAGFDHDRWTMNDALSQIVGRAVAEAEGFSDADLAGY</sequence>
<dbReference type="InterPro" id="IPR038765">
    <property type="entry name" value="Papain-like_cys_pep_sf"/>
</dbReference>
<dbReference type="CDD" id="cd02619">
    <property type="entry name" value="Peptidase_C1"/>
    <property type="match status" value="1"/>
</dbReference>
<keyword evidence="2" id="KW-1185">Reference proteome</keyword>
<dbReference type="STRING" id="336292.SAMN05660710_03597"/>
<protein>
    <recommendedName>
        <fullName evidence="3">Papain family cysteine protease</fullName>
    </recommendedName>
</protein>
<accession>A0A1G5K2H5</accession>
<dbReference type="RefSeq" id="WP_090748033.1">
    <property type="nucleotide sequence ID" value="NZ_FMVT01000019.1"/>
</dbReference>
<dbReference type="AlphaFoldDB" id="A0A1G5K2H5"/>
<dbReference type="SUPFAM" id="SSF54001">
    <property type="entry name" value="Cysteine proteinases"/>
    <property type="match status" value="1"/>
</dbReference>
<evidence type="ECO:0008006" key="3">
    <source>
        <dbReference type="Google" id="ProtNLM"/>
    </source>
</evidence>